<name>A0A2M8KTS1_9BACT</name>
<dbReference type="SUPFAM" id="SSF51569">
    <property type="entry name" value="Aldolase"/>
    <property type="match status" value="1"/>
</dbReference>
<keyword evidence="2" id="KW-0456">Lyase</keyword>
<reference evidence="7" key="1">
    <citation type="submission" date="2017-09" db="EMBL/GenBank/DDBJ databases">
        <title>Depth-based differentiation of microbial function through sediment-hosted aquifers and enrichment of novel symbionts in the deep terrestrial subsurface.</title>
        <authorList>
            <person name="Probst A.J."/>
            <person name="Ladd B."/>
            <person name="Jarett J.K."/>
            <person name="Geller-Mcgrath D.E."/>
            <person name="Sieber C.M.K."/>
            <person name="Emerson J.B."/>
            <person name="Anantharaman K."/>
            <person name="Thomas B.C."/>
            <person name="Malmstrom R."/>
            <person name="Stieglmeier M."/>
            <person name="Klingl A."/>
            <person name="Woyke T."/>
            <person name="Ryan C.M."/>
            <person name="Banfield J.F."/>
        </authorList>
    </citation>
    <scope>NUCLEOTIDE SEQUENCE [LARGE SCALE GENOMIC DNA]</scope>
</reference>
<comment type="similarity">
    <text evidence="4">Belongs to the DeoC/FbaB aldolase family. FbaB subfamily.</text>
</comment>
<organism evidence="6 7">
    <name type="scientific">Candidatus Roizmanbacteria bacterium CG10_big_fil_rev_8_21_14_0_10_39_6</name>
    <dbReference type="NCBI Taxonomy" id="1974853"/>
    <lineage>
        <taxon>Bacteria</taxon>
        <taxon>Candidatus Roizmaniibacteriota</taxon>
    </lineage>
</organism>
<dbReference type="InterPro" id="IPR002915">
    <property type="entry name" value="DeoC/FbaB/LacD_aldolase"/>
</dbReference>
<comment type="caution">
    <text evidence="6">The sequence shown here is derived from an EMBL/GenBank/DDBJ whole genome shotgun (WGS) entry which is preliminary data.</text>
</comment>
<dbReference type="Proteomes" id="UP000229554">
    <property type="component" value="Unassembled WGS sequence"/>
</dbReference>
<dbReference type="PANTHER" id="PTHR47916">
    <property type="entry name" value="FRUCTOSE-BISPHOSPHATE ALDOLASE CLASS 1"/>
    <property type="match status" value="1"/>
</dbReference>
<dbReference type="EMBL" id="PFED01000003">
    <property type="protein sequence ID" value="PJE63338.1"/>
    <property type="molecule type" value="Genomic_DNA"/>
</dbReference>
<feature type="active site" description="Schiff-base intermediate with dihydroxyacetone-P" evidence="5">
    <location>
        <position position="206"/>
    </location>
</feature>
<dbReference type="NCBIfam" id="NF005321">
    <property type="entry name" value="PRK06852.1"/>
    <property type="match status" value="1"/>
</dbReference>
<protein>
    <recommendedName>
        <fullName evidence="1">fructose-bisphosphate aldolase</fullName>
        <ecNumber evidence="1">4.1.2.13</ecNumber>
    </recommendedName>
</protein>
<feature type="active site" description="Proton donor" evidence="5">
    <location>
        <position position="175"/>
    </location>
</feature>
<gene>
    <name evidence="6" type="ORF">COU88_00105</name>
</gene>
<evidence type="ECO:0000256" key="3">
    <source>
        <dbReference type="ARBA" id="ARBA00023270"/>
    </source>
</evidence>
<sequence length="303" mass="33263">MVQTLTIPLDVPESKRELYKQNYLKMTHDTDRLMLFAGDQKAEHLNDDYYGKGISTDDSTPEHLFRIASEAKIGVFATQLGLIARYGTTYGTVPYLIKMNSKTNIIPKGAQDPLSSSWYSMNDIAAFVDSSKLNICAVGYTIYMGSAFEEQMLREAAHIIFHAHRNGLVAVLWVYPRGKHIVDEYDGHLIAGAAGLASTLGADFVKVNPPKPKGSTSAEALREAVKAAGRTRLVCAGGSSTNVEVFLRDLYDQLHIGGTSGNATGRNIHQKDLKQAISFCNAIYALTVDNKPLDAALELYRKE</sequence>
<evidence type="ECO:0000256" key="2">
    <source>
        <dbReference type="ARBA" id="ARBA00023239"/>
    </source>
</evidence>
<dbReference type="InterPro" id="IPR050456">
    <property type="entry name" value="DeoC/FbaB_aldolase"/>
</dbReference>
<evidence type="ECO:0000256" key="5">
    <source>
        <dbReference type="PIRSR" id="PIRSR038992-1"/>
    </source>
</evidence>
<evidence type="ECO:0000256" key="4">
    <source>
        <dbReference type="ARBA" id="ARBA00049653"/>
    </source>
</evidence>
<proteinExistence type="inferred from homology"/>
<dbReference type="Gene3D" id="3.20.20.70">
    <property type="entry name" value="Aldolase class I"/>
    <property type="match status" value="1"/>
</dbReference>
<evidence type="ECO:0000256" key="1">
    <source>
        <dbReference type="ARBA" id="ARBA00013068"/>
    </source>
</evidence>
<dbReference type="PANTHER" id="PTHR47916:SF4">
    <property type="entry name" value="FRUCTOSE-BISPHOSPHATE ALDOLASE CLASS 1"/>
    <property type="match status" value="1"/>
</dbReference>
<dbReference type="InterPro" id="IPR013785">
    <property type="entry name" value="Aldolase_TIM"/>
</dbReference>
<evidence type="ECO:0000313" key="7">
    <source>
        <dbReference type="Proteomes" id="UP000229554"/>
    </source>
</evidence>
<dbReference type="EC" id="4.1.2.13" evidence="1"/>
<evidence type="ECO:0000313" key="6">
    <source>
        <dbReference type="EMBL" id="PJE63338.1"/>
    </source>
</evidence>
<keyword evidence="3" id="KW-0704">Schiff base</keyword>
<dbReference type="Pfam" id="PF01791">
    <property type="entry name" value="DeoC"/>
    <property type="match status" value="1"/>
</dbReference>
<accession>A0A2M8KTS1</accession>
<dbReference type="GO" id="GO:0004332">
    <property type="term" value="F:fructose-bisphosphate aldolase activity"/>
    <property type="evidence" value="ECO:0007669"/>
    <property type="project" value="UniProtKB-EC"/>
</dbReference>
<dbReference type="InterPro" id="IPR041720">
    <property type="entry name" value="FbaB-like"/>
</dbReference>
<dbReference type="AlphaFoldDB" id="A0A2M8KTS1"/>
<dbReference type="PIRSF" id="PIRSF038992">
    <property type="entry name" value="Aldolase_Ia"/>
    <property type="match status" value="1"/>
</dbReference>
<dbReference type="SMART" id="SM01133">
    <property type="entry name" value="DeoC"/>
    <property type="match status" value="1"/>
</dbReference>